<protein>
    <submittedName>
        <fullName evidence="1 3">Uncharacterized protein</fullName>
    </submittedName>
</protein>
<evidence type="ECO:0000313" key="2">
    <source>
        <dbReference type="Proteomes" id="UP000267096"/>
    </source>
</evidence>
<name>A0A0M3J9Z2_ANISI</name>
<evidence type="ECO:0000313" key="3">
    <source>
        <dbReference type="WBParaSite" id="ASIM_0000441201-mRNA-1"/>
    </source>
</evidence>
<dbReference type="AlphaFoldDB" id="A0A0M3J9Z2"/>
<dbReference type="EMBL" id="UYRR01007189">
    <property type="protein sequence ID" value="VDK23392.1"/>
    <property type="molecule type" value="Genomic_DNA"/>
</dbReference>
<dbReference type="Proteomes" id="UP000267096">
    <property type="component" value="Unassembled WGS sequence"/>
</dbReference>
<accession>A0A0M3J9Z2</accession>
<dbReference type="GO" id="GO:0004222">
    <property type="term" value="F:metalloendopeptidase activity"/>
    <property type="evidence" value="ECO:0007669"/>
    <property type="project" value="TreeGrafter"/>
</dbReference>
<keyword evidence="2" id="KW-1185">Reference proteome</keyword>
<gene>
    <name evidence="1" type="ORF">ASIM_LOCUS4223</name>
</gene>
<evidence type="ECO:0000313" key="1">
    <source>
        <dbReference type="EMBL" id="VDK23392.1"/>
    </source>
</evidence>
<dbReference type="PANTHER" id="PTHR46130:SF3">
    <property type="entry name" value="CHROMOSOME UNDETERMINED SCAFFOLD_33, WHOLE GENOME SHOTGUN SEQUENCE"/>
    <property type="match status" value="1"/>
</dbReference>
<reference evidence="1 2" key="2">
    <citation type="submission" date="2018-11" db="EMBL/GenBank/DDBJ databases">
        <authorList>
            <consortium name="Pathogen Informatics"/>
        </authorList>
    </citation>
    <scope>NUCLEOTIDE SEQUENCE [LARGE SCALE GENOMIC DNA]</scope>
</reference>
<dbReference type="OrthoDB" id="5822371at2759"/>
<dbReference type="Gene3D" id="4.10.470.20">
    <property type="match status" value="1"/>
</dbReference>
<organism evidence="3">
    <name type="scientific">Anisakis simplex</name>
    <name type="common">Herring worm</name>
    <dbReference type="NCBI Taxonomy" id="6269"/>
    <lineage>
        <taxon>Eukaryota</taxon>
        <taxon>Metazoa</taxon>
        <taxon>Ecdysozoa</taxon>
        <taxon>Nematoda</taxon>
        <taxon>Chromadorea</taxon>
        <taxon>Rhabditida</taxon>
        <taxon>Spirurina</taxon>
        <taxon>Ascaridomorpha</taxon>
        <taxon>Ascaridoidea</taxon>
        <taxon>Anisakidae</taxon>
        <taxon>Anisakis</taxon>
        <taxon>Anisakis simplex complex</taxon>
    </lineage>
</organism>
<dbReference type="InterPro" id="IPR043543">
    <property type="entry name" value="PAPPA/PAPPA2"/>
</dbReference>
<dbReference type="WBParaSite" id="ASIM_0000441201-mRNA-1">
    <property type="protein sequence ID" value="ASIM_0000441201-mRNA-1"/>
    <property type="gene ID" value="ASIM_0000441201"/>
</dbReference>
<reference evidence="3" key="1">
    <citation type="submission" date="2017-02" db="UniProtKB">
        <authorList>
            <consortium name="WormBaseParasite"/>
        </authorList>
    </citation>
    <scope>IDENTIFICATION</scope>
</reference>
<dbReference type="GO" id="GO:0005615">
    <property type="term" value="C:extracellular space"/>
    <property type="evidence" value="ECO:0007669"/>
    <property type="project" value="TreeGrafter"/>
</dbReference>
<dbReference type="PANTHER" id="PTHR46130">
    <property type="entry name" value="LAMGL DOMAIN-CONTAINING PROTEIN"/>
    <property type="match status" value="1"/>
</dbReference>
<proteinExistence type="predicted"/>
<sequence>MFDVINESIFSWERELLEIKNTSLRRKTIVFGCRSSLIGNNRCDIECRHPITGDDGGDCKQNCESENCFERPSTVILEEEIWLPTSHASSIRISVTINK</sequence>
<dbReference type="GO" id="GO:0007166">
    <property type="term" value="P:cell surface receptor signaling pathway"/>
    <property type="evidence" value="ECO:0007669"/>
    <property type="project" value="TreeGrafter"/>
</dbReference>
<dbReference type="GO" id="GO:0006508">
    <property type="term" value="P:proteolysis"/>
    <property type="evidence" value="ECO:0007669"/>
    <property type="project" value="TreeGrafter"/>
</dbReference>